<feature type="non-terminal residue" evidence="1">
    <location>
        <position position="1"/>
    </location>
</feature>
<reference evidence="2" key="1">
    <citation type="journal article" date="2014" name="Nat. Genet.">
        <title>Genome of the human hookworm Necator americanus.</title>
        <authorList>
            <person name="Tang Y.T."/>
            <person name="Gao X."/>
            <person name="Rosa B.A."/>
            <person name="Abubucker S."/>
            <person name="Hallsworth-Pepin K."/>
            <person name="Martin J."/>
            <person name="Tyagi R."/>
            <person name="Heizer E."/>
            <person name="Zhang X."/>
            <person name="Bhonagiri-Palsikar V."/>
            <person name="Minx P."/>
            <person name="Warren W.C."/>
            <person name="Wang Q."/>
            <person name="Zhan B."/>
            <person name="Hotez P.J."/>
            <person name="Sternberg P.W."/>
            <person name="Dougall A."/>
            <person name="Gaze S.T."/>
            <person name="Mulvenna J."/>
            <person name="Sotillo J."/>
            <person name="Ranganathan S."/>
            <person name="Rabelo E.M."/>
            <person name="Wilson R.K."/>
            <person name="Felgner P.L."/>
            <person name="Bethony J."/>
            <person name="Hawdon J.M."/>
            <person name="Gasser R.B."/>
            <person name="Loukas A."/>
            <person name="Mitreva M."/>
        </authorList>
    </citation>
    <scope>NUCLEOTIDE SEQUENCE [LARGE SCALE GENOMIC DNA]</scope>
</reference>
<dbReference type="Proteomes" id="UP000053676">
    <property type="component" value="Unassembled WGS sequence"/>
</dbReference>
<keyword evidence="2" id="KW-1185">Reference proteome</keyword>
<evidence type="ECO:0000313" key="2">
    <source>
        <dbReference type="Proteomes" id="UP000053676"/>
    </source>
</evidence>
<dbReference type="OrthoDB" id="5826137at2759"/>
<sequence>FISCVTSAHFNNASCTPCAKTLQDTNTRKCIVDKALKCLHAYC</sequence>
<dbReference type="EMBL" id="KI658432">
    <property type="protein sequence ID" value="ETN82561.1"/>
    <property type="molecule type" value="Genomic_DNA"/>
</dbReference>
<dbReference type="AlphaFoldDB" id="W2TN55"/>
<proteinExistence type="predicted"/>
<organism evidence="1 2">
    <name type="scientific">Necator americanus</name>
    <name type="common">Human hookworm</name>
    <dbReference type="NCBI Taxonomy" id="51031"/>
    <lineage>
        <taxon>Eukaryota</taxon>
        <taxon>Metazoa</taxon>
        <taxon>Ecdysozoa</taxon>
        <taxon>Nematoda</taxon>
        <taxon>Chromadorea</taxon>
        <taxon>Rhabditida</taxon>
        <taxon>Rhabditina</taxon>
        <taxon>Rhabditomorpha</taxon>
        <taxon>Strongyloidea</taxon>
        <taxon>Ancylostomatidae</taxon>
        <taxon>Bunostominae</taxon>
        <taxon>Necator</taxon>
    </lineage>
</organism>
<evidence type="ECO:0000313" key="1">
    <source>
        <dbReference type="EMBL" id="ETN82561.1"/>
    </source>
</evidence>
<gene>
    <name evidence="1" type="ORF">NECAME_17679</name>
</gene>
<name>W2TN55_NECAM</name>
<accession>W2TN55</accession>
<protein>
    <submittedName>
        <fullName evidence="1">Uncharacterized protein</fullName>
    </submittedName>
</protein>
<dbReference type="KEGG" id="nai:NECAME_17679"/>